<name>A8P0I9_COPC7</name>
<comment type="caution">
    <text evidence="6">The sequence shown here is derived from an EMBL/GenBank/DDBJ whole genome shotgun (WGS) entry which is preliminary data.</text>
</comment>
<feature type="domain" description="Alpha-type protein kinase" evidence="5">
    <location>
        <begin position="454"/>
        <end position="728"/>
    </location>
</feature>
<evidence type="ECO:0000313" key="6">
    <source>
        <dbReference type="EMBL" id="EAU83917.2"/>
    </source>
</evidence>
<evidence type="ECO:0000256" key="1">
    <source>
        <dbReference type="ARBA" id="ARBA00022527"/>
    </source>
</evidence>
<dbReference type="GO" id="GO:0005524">
    <property type="term" value="F:ATP binding"/>
    <property type="evidence" value="ECO:0007669"/>
    <property type="project" value="InterPro"/>
</dbReference>
<dbReference type="InterPro" id="IPR011009">
    <property type="entry name" value="Kinase-like_dom_sf"/>
</dbReference>
<dbReference type="SUPFAM" id="SSF56112">
    <property type="entry name" value="Protein kinase-like (PK-like)"/>
    <property type="match status" value="1"/>
</dbReference>
<gene>
    <name evidence="6" type="ORF">CC1G_10322</name>
</gene>
<evidence type="ECO:0000256" key="3">
    <source>
        <dbReference type="ARBA" id="ARBA00022777"/>
    </source>
</evidence>
<accession>A8P0I9</accession>
<dbReference type="EMBL" id="AACS02000006">
    <property type="protein sequence ID" value="EAU83917.2"/>
    <property type="molecule type" value="Genomic_DNA"/>
</dbReference>
<evidence type="ECO:0000259" key="5">
    <source>
        <dbReference type="PROSITE" id="PS51158"/>
    </source>
</evidence>
<dbReference type="VEuPathDB" id="FungiDB:CC1G_10322"/>
<feature type="compositionally biased region" description="Acidic residues" evidence="4">
    <location>
        <begin position="386"/>
        <end position="400"/>
    </location>
</feature>
<organism evidence="6 7">
    <name type="scientific">Coprinopsis cinerea (strain Okayama-7 / 130 / ATCC MYA-4618 / FGSC 9003)</name>
    <name type="common">Inky cap fungus</name>
    <name type="synonym">Hormographiella aspergillata</name>
    <dbReference type="NCBI Taxonomy" id="240176"/>
    <lineage>
        <taxon>Eukaryota</taxon>
        <taxon>Fungi</taxon>
        <taxon>Dikarya</taxon>
        <taxon>Basidiomycota</taxon>
        <taxon>Agaricomycotina</taxon>
        <taxon>Agaricomycetes</taxon>
        <taxon>Agaricomycetidae</taxon>
        <taxon>Agaricales</taxon>
        <taxon>Agaricineae</taxon>
        <taxon>Psathyrellaceae</taxon>
        <taxon>Coprinopsis</taxon>
    </lineage>
</organism>
<reference evidence="6 7" key="1">
    <citation type="journal article" date="2010" name="Proc. Natl. Acad. Sci. U.S.A.">
        <title>Insights into evolution of multicellular fungi from the assembled chromosomes of the mushroom Coprinopsis cinerea (Coprinus cinereus).</title>
        <authorList>
            <person name="Stajich J.E."/>
            <person name="Wilke S.K."/>
            <person name="Ahren D."/>
            <person name="Au C.H."/>
            <person name="Birren B.W."/>
            <person name="Borodovsky M."/>
            <person name="Burns C."/>
            <person name="Canback B."/>
            <person name="Casselton L.A."/>
            <person name="Cheng C.K."/>
            <person name="Deng J."/>
            <person name="Dietrich F.S."/>
            <person name="Fargo D.C."/>
            <person name="Farman M.L."/>
            <person name="Gathman A.C."/>
            <person name="Goldberg J."/>
            <person name="Guigo R."/>
            <person name="Hoegger P.J."/>
            <person name="Hooker J.B."/>
            <person name="Huggins A."/>
            <person name="James T.Y."/>
            <person name="Kamada T."/>
            <person name="Kilaru S."/>
            <person name="Kodira C."/>
            <person name="Kues U."/>
            <person name="Kupfer D."/>
            <person name="Kwan H.S."/>
            <person name="Lomsadze A."/>
            <person name="Li W."/>
            <person name="Lilly W.W."/>
            <person name="Ma L.J."/>
            <person name="Mackey A.J."/>
            <person name="Manning G."/>
            <person name="Martin F."/>
            <person name="Muraguchi H."/>
            <person name="Natvig D.O."/>
            <person name="Palmerini H."/>
            <person name="Ramesh M.A."/>
            <person name="Rehmeyer C.J."/>
            <person name="Roe B.A."/>
            <person name="Shenoy N."/>
            <person name="Stanke M."/>
            <person name="Ter-Hovhannisyan V."/>
            <person name="Tunlid A."/>
            <person name="Velagapudi R."/>
            <person name="Vision T.J."/>
            <person name="Zeng Q."/>
            <person name="Zolan M.E."/>
            <person name="Pukkila P.J."/>
        </authorList>
    </citation>
    <scope>NUCLEOTIDE SEQUENCE [LARGE SCALE GENOMIC DNA]</scope>
    <source>
        <strain evidence="7">Okayama-7 / 130 / ATCC MYA-4618 / FGSC 9003</strain>
    </source>
</reference>
<dbReference type="OMA" id="CQTHASE"/>
<evidence type="ECO:0000256" key="2">
    <source>
        <dbReference type="ARBA" id="ARBA00022679"/>
    </source>
</evidence>
<dbReference type="GO" id="GO:0004674">
    <property type="term" value="F:protein serine/threonine kinase activity"/>
    <property type="evidence" value="ECO:0007669"/>
    <property type="project" value="UniProtKB-KW"/>
</dbReference>
<dbReference type="KEGG" id="cci:CC1G_10322"/>
<dbReference type="InParanoid" id="A8P0I9"/>
<dbReference type="PROSITE" id="PS51158">
    <property type="entry name" value="ALPHA_KINASE"/>
    <property type="match status" value="1"/>
</dbReference>
<dbReference type="HOGENOM" id="CLU_380347_0_0_1"/>
<dbReference type="GeneID" id="6014464"/>
<evidence type="ECO:0000313" key="7">
    <source>
        <dbReference type="Proteomes" id="UP000001861"/>
    </source>
</evidence>
<feature type="compositionally biased region" description="Polar residues" evidence="4">
    <location>
        <begin position="411"/>
        <end position="430"/>
    </location>
</feature>
<protein>
    <recommendedName>
        <fullName evidence="5">Alpha-type protein kinase domain-containing protein</fullName>
    </recommendedName>
</protein>
<evidence type="ECO:0000256" key="4">
    <source>
        <dbReference type="SAM" id="MobiDB-lite"/>
    </source>
</evidence>
<feature type="region of interest" description="Disordered" evidence="4">
    <location>
        <begin position="374"/>
        <end position="461"/>
    </location>
</feature>
<dbReference type="AlphaFoldDB" id="A8P0I9"/>
<dbReference type="Proteomes" id="UP000001861">
    <property type="component" value="Unassembled WGS sequence"/>
</dbReference>
<keyword evidence="1" id="KW-0723">Serine/threonine-protein kinase</keyword>
<keyword evidence="7" id="KW-1185">Reference proteome</keyword>
<dbReference type="Gene3D" id="3.20.200.10">
    <property type="entry name" value="MHCK/EF2 kinase"/>
    <property type="match status" value="1"/>
</dbReference>
<dbReference type="InterPro" id="IPR004166">
    <property type="entry name" value="a-kinase_dom"/>
</dbReference>
<sequence>MAVGSGAKQIFDAIVDPSAAQNAVALWVAVKEPEATDLLLKTPPELLPSLSSHRLRARQRQPPPLTRGYGQHHAIERLDRKRRRDAEIEEREKLETEYLQTIEVLFWNEKKVAPKSFGVIGTASAANPTMLFIVLHGFKPFEDELKGNTSIAVLKNSRWMIQDIKLSIPAFRQQHVLVRLPNLDDSDCLGLDQFLPFKTISTTRAIERQPKKELPTPAISQLPVSTIQALAEKANSQSASLPVVHAGKTILLAPGPIPSRLPSVPAHGVFPPRYSCDIVPGLQALASTKEGPERVQVFNEHFPNSLYVRSTVSKHIRFFRVARLHDLYENSVKAGRTDAGLWSHVRKAAEKKSKDSDFKLPYGEKDWERKKNTVIDLADSSSSNDTDTDTTSESDSDDNPTDTRVMAPNAGATSSSAIDLTSDSESNTPKTDPPNPSDPDGPGQHDSSSSDESDEDSPLSSYQRVRFFTEIISIDTEVDEVAGRTHPKDFREGWLNSDPFKTGHLRSVRMFHLSDPPPVPSKTNPWFDFTNDPTTHYVLKRITHPGDGTRAWWDGPLVDQPSLIHALMREAGRFARMRDALDVFKSTLDQALLSSFALISHPVYLFHIHERYENTYLAQPMAPDNGQLHRHVVGGTAQTFPVLDRMLESFSHFTLHHTNGRMVHTAFEGFVYKTEPETFIIVDFTTHTVQNDDCADAFIENCAGIGIGNFKLGHSCNEFCCALALERL</sequence>
<proteinExistence type="predicted"/>
<dbReference type="RefSeq" id="XP_001837901.2">
    <property type="nucleotide sequence ID" value="XM_001837849.2"/>
</dbReference>
<dbReference type="Pfam" id="PF02816">
    <property type="entry name" value="Alpha_kinase"/>
    <property type="match status" value="1"/>
</dbReference>
<keyword evidence="2" id="KW-0808">Transferase</keyword>
<keyword evidence="3" id="KW-0418">Kinase</keyword>
<dbReference type="OrthoDB" id="3053599at2759"/>